<organism evidence="5 6">
    <name type="scientific">Miscanthus lutarioriparius</name>
    <dbReference type="NCBI Taxonomy" id="422564"/>
    <lineage>
        <taxon>Eukaryota</taxon>
        <taxon>Viridiplantae</taxon>
        <taxon>Streptophyta</taxon>
        <taxon>Embryophyta</taxon>
        <taxon>Tracheophyta</taxon>
        <taxon>Spermatophyta</taxon>
        <taxon>Magnoliopsida</taxon>
        <taxon>Liliopsida</taxon>
        <taxon>Poales</taxon>
        <taxon>Poaceae</taxon>
        <taxon>PACMAD clade</taxon>
        <taxon>Panicoideae</taxon>
        <taxon>Andropogonodae</taxon>
        <taxon>Andropogoneae</taxon>
        <taxon>Saccharinae</taxon>
        <taxon>Miscanthus</taxon>
    </lineage>
</organism>
<dbReference type="PROSITE" id="PS50891">
    <property type="entry name" value="LOB"/>
    <property type="match status" value="1"/>
</dbReference>
<dbReference type="AlphaFoldDB" id="A0A811R902"/>
<feature type="coiled-coil region" evidence="2">
    <location>
        <begin position="96"/>
        <end position="123"/>
    </location>
</feature>
<accession>A0A811R902</accession>
<sequence length="293" mass="32058">MAAAGGGGAAAPPAACAACKYQRRRCAADCPLAQYFPHDRPRVFRNAHRLFGVSNILKTLDRAGPDPERRHEAMQCVVYESQAWDLYPSAGCVPIIHGLQRRIQQAEHELRRVHADLQAYRRADAAIVVVQGGGRPPVHRPDNLDGGAGVRYSSAEAMSSSSSPPAPRPPPFQLQWTAAMGEDAEGIAAAAQAPFMYGGGDEQQMMINNAVTSDDGNIAAVAPPPQTLPWTIQQPPQYEHPFFVNATTMLPQFHYQQQPIVVSTQLPELRDDMMNYFADGMNGENDEMPRESR</sequence>
<dbReference type="PANTHER" id="PTHR31301">
    <property type="entry name" value="LOB DOMAIN-CONTAINING PROTEIN 4-RELATED"/>
    <property type="match status" value="1"/>
</dbReference>
<evidence type="ECO:0000259" key="4">
    <source>
        <dbReference type="PROSITE" id="PS50891"/>
    </source>
</evidence>
<gene>
    <name evidence="5" type="ORF">NCGR_LOCUS49897</name>
</gene>
<dbReference type="PANTHER" id="PTHR31301:SF169">
    <property type="entry name" value="LOB DOMAIN-CONTAINING PROTEIN 27"/>
    <property type="match status" value="1"/>
</dbReference>
<feature type="compositionally biased region" description="Low complexity" evidence="3">
    <location>
        <begin position="153"/>
        <end position="163"/>
    </location>
</feature>
<dbReference type="OrthoDB" id="1893065at2759"/>
<dbReference type="InterPro" id="IPR004883">
    <property type="entry name" value="LOB"/>
</dbReference>
<evidence type="ECO:0000256" key="3">
    <source>
        <dbReference type="SAM" id="MobiDB-lite"/>
    </source>
</evidence>
<evidence type="ECO:0000313" key="6">
    <source>
        <dbReference type="Proteomes" id="UP000604825"/>
    </source>
</evidence>
<proteinExistence type="inferred from homology"/>
<protein>
    <recommendedName>
        <fullName evidence="4">LOB domain-containing protein</fullName>
    </recommendedName>
</protein>
<name>A0A811R902_9POAL</name>
<keyword evidence="2" id="KW-0175">Coiled coil</keyword>
<comment type="similarity">
    <text evidence="1">Belongs to the LOB domain-containing protein family.</text>
</comment>
<evidence type="ECO:0000256" key="2">
    <source>
        <dbReference type="SAM" id="Coils"/>
    </source>
</evidence>
<dbReference type="EMBL" id="CAJGYO010000014">
    <property type="protein sequence ID" value="CAD6266592.1"/>
    <property type="molecule type" value="Genomic_DNA"/>
</dbReference>
<evidence type="ECO:0000256" key="1">
    <source>
        <dbReference type="ARBA" id="ARBA00005474"/>
    </source>
</evidence>
<keyword evidence="6" id="KW-1185">Reference proteome</keyword>
<evidence type="ECO:0000313" key="5">
    <source>
        <dbReference type="EMBL" id="CAD6266592.1"/>
    </source>
</evidence>
<dbReference type="Pfam" id="PF03195">
    <property type="entry name" value="LOB"/>
    <property type="match status" value="1"/>
</dbReference>
<comment type="caution">
    <text evidence="5">The sequence shown here is derived from an EMBL/GenBank/DDBJ whole genome shotgun (WGS) entry which is preliminary data.</text>
</comment>
<reference evidence="5" key="1">
    <citation type="submission" date="2020-10" db="EMBL/GenBank/DDBJ databases">
        <authorList>
            <person name="Han B."/>
            <person name="Lu T."/>
            <person name="Zhao Q."/>
            <person name="Huang X."/>
            <person name="Zhao Y."/>
        </authorList>
    </citation>
    <scope>NUCLEOTIDE SEQUENCE</scope>
</reference>
<feature type="domain" description="LOB" evidence="4">
    <location>
        <begin position="14"/>
        <end position="117"/>
    </location>
</feature>
<feature type="region of interest" description="Disordered" evidence="3">
    <location>
        <begin position="132"/>
        <end position="171"/>
    </location>
</feature>
<dbReference type="Proteomes" id="UP000604825">
    <property type="component" value="Unassembled WGS sequence"/>
</dbReference>